<sequence length="135" mass="15959">MGKLEREIKSGLDPATPIYFSEGYFVKTQIEHHSFNPEDYDKYVWYYEYDKESDNSNDVIKGKNVIRLETKYPEDLELIKQLEQKYFEHWHDVPSDKKEEAKKSNENIAVFDVKTSNRSYNVKLVNQSKGQVGLI</sequence>
<protein>
    <submittedName>
        <fullName evidence="1">Uncharacterized protein</fullName>
    </submittedName>
</protein>
<proteinExistence type="predicted"/>
<dbReference type="EMBL" id="HBII01037113">
    <property type="protein sequence ID" value="CAE0356845.1"/>
    <property type="molecule type" value="Transcribed_RNA"/>
</dbReference>
<reference evidence="1" key="1">
    <citation type="submission" date="2021-01" db="EMBL/GenBank/DDBJ databases">
        <authorList>
            <person name="Corre E."/>
            <person name="Pelletier E."/>
            <person name="Niang G."/>
            <person name="Scheremetjew M."/>
            <person name="Finn R."/>
            <person name="Kale V."/>
            <person name="Holt S."/>
            <person name="Cochrane G."/>
            <person name="Meng A."/>
            <person name="Brown T."/>
            <person name="Cohen L."/>
        </authorList>
    </citation>
    <scope>NUCLEOTIDE SEQUENCE</scope>
    <source>
        <strain evidence="1">FSP1.4</strain>
    </source>
</reference>
<name>A0A7S3NF29_9SPIT</name>
<accession>A0A7S3NF29</accession>
<dbReference type="AlphaFoldDB" id="A0A7S3NF29"/>
<gene>
    <name evidence="1" type="ORF">EHAR0213_LOCUS15762</name>
</gene>
<organism evidence="1">
    <name type="scientific">Euplotes harpa</name>
    <dbReference type="NCBI Taxonomy" id="151035"/>
    <lineage>
        <taxon>Eukaryota</taxon>
        <taxon>Sar</taxon>
        <taxon>Alveolata</taxon>
        <taxon>Ciliophora</taxon>
        <taxon>Intramacronucleata</taxon>
        <taxon>Spirotrichea</taxon>
        <taxon>Hypotrichia</taxon>
        <taxon>Euplotida</taxon>
        <taxon>Euplotidae</taxon>
        <taxon>Euplotes</taxon>
    </lineage>
</organism>
<evidence type="ECO:0000313" key="1">
    <source>
        <dbReference type="EMBL" id="CAE0356845.1"/>
    </source>
</evidence>